<keyword evidence="1" id="KW-0732">Signal</keyword>
<dbReference type="Proteomes" id="UP000465601">
    <property type="component" value="Unassembled WGS sequence"/>
</dbReference>
<dbReference type="EMBL" id="WBZB01000016">
    <property type="protein sequence ID" value="KAB3530728.1"/>
    <property type="molecule type" value="Genomic_DNA"/>
</dbReference>
<organism evidence="2 3">
    <name type="scientific">Alkaliphilus serpentinus</name>
    <dbReference type="NCBI Taxonomy" id="1482731"/>
    <lineage>
        <taxon>Bacteria</taxon>
        <taxon>Bacillati</taxon>
        <taxon>Bacillota</taxon>
        <taxon>Clostridia</taxon>
        <taxon>Peptostreptococcales</taxon>
        <taxon>Natronincolaceae</taxon>
        <taxon>Alkaliphilus</taxon>
    </lineage>
</organism>
<dbReference type="Gene3D" id="2.120.10.30">
    <property type="entry name" value="TolB, C-terminal domain"/>
    <property type="match status" value="1"/>
</dbReference>
<dbReference type="RefSeq" id="WP_151865540.1">
    <property type="nucleotide sequence ID" value="NZ_WBZB01000016.1"/>
</dbReference>
<feature type="chain" id="PRO_5038491591" evidence="1">
    <location>
        <begin position="25"/>
        <end position="479"/>
    </location>
</feature>
<name>A0A833MAE6_9FIRM</name>
<dbReference type="AlphaFoldDB" id="A0A833MAE6"/>
<dbReference type="PROSITE" id="PS51257">
    <property type="entry name" value="PROKAR_LIPOPROTEIN"/>
    <property type="match status" value="1"/>
</dbReference>
<dbReference type="OrthoDB" id="1950655at2"/>
<dbReference type="SUPFAM" id="SSF82171">
    <property type="entry name" value="DPP6 N-terminal domain-like"/>
    <property type="match status" value="1"/>
</dbReference>
<proteinExistence type="predicted"/>
<reference evidence="2 3" key="1">
    <citation type="submission" date="2019-10" db="EMBL/GenBank/DDBJ databases">
        <title>Alkaliphilus serpentinus sp. nov. and Alkaliphilus pronyensis sp. nov., two novel anaerobic alkaliphilic species isolated from the serpentinized-hosted hydrothermal field of the Prony Bay (New Caledonia).</title>
        <authorList>
            <person name="Postec A."/>
        </authorList>
    </citation>
    <scope>NUCLEOTIDE SEQUENCE [LARGE SCALE GENOMIC DNA]</scope>
    <source>
        <strain evidence="2 3">LacT</strain>
    </source>
</reference>
<sequence>MKVTAHRLFILLMVISLLLTGCTATDDIETESLALQVEEIKEATEVEEEPEIEEVFDIKIEKNEDHFRITGGEIKDFFIWENEEQLLLTDEESGKTLLLKLQEIEWEETNPPIVDLLNDGERIVAIESPLEGRYFIIKETEGFTLYHLSKNSFKSIATIAGEDYPSYKISKDGSRIAFIDDETKNISIYSLNTKQFTSFNLDIEVEEYLKNFHERVILSPKGTYLTLITKDDNGIEGFKSFYSDSGKILHDLIYGVCPVWSNNQNHIAYLYRSSSEAVAKETINGVPLYTSDKLGIFNRGSRKISLVTEVEGPNKIIGGAQWTPNDDILIFTGGDTDLSLLYLYTVKSKSITTYKNDAFIISYQLLENQSLVLNVSQDEGTGLKVVNTGDGSSTTIDEINSFKLSKTNKEIPFLIINDEIIYIKENSLYALDSQNSRCLFKNRREIDSIQYLSNISSIAVVFQDGPATEIAVVPYNPKE</sequence>
<evidence type="ECO:0000313" key="3">
    <source>
        <dbReference type="Proteomes" id="UP000465601"/>
    </source>
</evidence>
<evidence type="ECO:0000313" key="2">
    <source>
        <dbReference type="EMBL" id="KAB3530728.1"/>
    </source>
</evidence>
<evidence type="ECO:0000256" key="1">
    <source>
        <dbReference type="SAM" id="SignalP"/>
    </source>
</evidence>
<dbReference type="InterPro" id="IPR011042">
    <property type="entry name" value="6-blade_b-propeller_TolB-like"/>
</dbReference>
<gene>
    <name evidence="2" type="ORF">F8153_06360</name>
</gene>
<accession>A0A833MAE6</accession>
<keyword evidence="3" id="KW-1185">Reference proteome</keyword>
<comment type="caution">
    <text evidence="2">The sequence shown here is derived from an EMBL/GenBank/DDBJ whole genome shotgun (WGS) entry which is preliminary data.</text>
</comment>
<feature type="signal peptide" evidence="1">
    <location>
        <begin position="1"/>
        <end position="24"/>
    </location>
</feature>
<protein>
    <submittedName>
        <fullName evidence="2">Uncharacterized protein</fullName>
    </submittedName>
</protein>